<dbReference type="GO" id="GO:0004852">
    <property type="term" value="F:uroporphyrinogen-III synthase activity"/>
    <property type="evidence" value="ECO:0007669"/>
    <property type="project" value="InterPro"/>
</dbReference>
<dbReference type="EMBL" id="FNXT01001361">
    <property type="protein sequence ID" value="SZX79270.1"/>
    <property type="molecule type" value="Genomic_DNA"/>
</dbReference>
<organism evidence="2 3">
    <name type="scientific">Tetradesmus obliquus</name>
    <name type="common">Green alga</name>
    <name type="synonym">Acutodesmus obliquus</name>
    <dbReference type="NCBI Taxonomy" id="3088"/>
    <lineage>
        <taxon>Eukaryota</taxon>
        <taxon>Viridiplantae</taxon>
        <taxon>Chlorophyta</taxon>
        <taxon>core chlorophytes</taxon>
        <taxon>Chlorophyceae</taxon>
        <taxon>CS clade</taxon>
        <taxon>Sphaeropleales</taxon>
        <taxon>Scenedesmaceae</taxon>
        <taxon>Tetradesmus</taxon>
    </lineage>
</organism>
<feature type="domain" description="Tetrapyrrole biosynthesis uroporphyrinogen III synthase" evidence="1">
    <location>
        <begin position="49"/>
        <end position="296"/>
    </location>
</feature>
<reference evidence="2 3" key="1">
    <citation type="submission" date="2016-10" db="EMBL/GenBank/DDBJ databases">
        <authorList>
            <person name="Cai Z."/>
        </authorList>
    </citation>
    <scope>NUCLEOTIDE SEQUENCE [LARGE SCALE GENOMIC DNA]</scope>
</reference>
<dbReference type="PANTHER" id="PTHR38020">
    <property type="entry name" value="UROPORPHYRINOGEN-III SYNTHASE"/>
    <property type="match status" value="1"/>
</dbReference>
<evidence type="ECO:0000313" key="2">
    <source>
        <dbReference type="EMBL" id="SZX79270.1"/>
    </source>
</evidence>
<dbReference type="InterPro" id="IPR003754">
    <property type="entry name" value="4pyrrol_synth_uPrphyn_synth"/>
</dbReference>
<dbReference type="PANTHER" id="PTHR38020:SF1">
    <property type="entry name" value="UROPORPHYRINOGEN-III SYNTHASE"/>
    <property type="match status" value="1"/>
</dbReference>
<dbReference type="SUPFAM" id="SSF69618">
    <property type="entry name" value="HemD-like"/>
    <property type="match status" value="1"/>
</dbReference>
<dbReference type="CDD" id="cd06578">
    <property type="entry name" value="HemD"/>
    <property type="match status" value="1"/>
</dbReference>
<dbReference type="UniPathway" id="UPA00251">
    <property type="reaction ID" value="UER00320"/>
</dbReference>
<keyword evidence="3" id="KW-1185">Reference proteome</keyword>
<evidence type="ECO:0000259" key="1">
    <source>
        <dbReference type="Pfam" id="PF02602"/>
    </source>
</evidence>
<dbReference type="InterPro" id="IPR036108">
    <property type="entry name" value="4pyrrol_syn_uPrphyn_synt_sf"/>
</dbReference>
<gene>
    <name evidence="2" type="ORF">BQ4739_LOCUS19550</name>
</gene>
<accession>A0A383WP84</accession>
<dbReference type="Gene3D" id="3.40.50.10090">
    <property type="match status" value="2"/>
</dbReference>
<name>A0A383WP84_TETOB</name>
<protein>
    <recommendedName>
        <fullName evidence="1">Tetrapyrrole biosynthesis uroporphyrinogen III synthase domain-containing protein</fullName>
    </recommendedName>
</protein>
<dbReference type="GO" id="GO:0006782">
    <property type="term" value="P:protoporphyrinogen IX biosynthetic process"/>
    <property type="evidence" value="ECO:0007669"/>
    <property type="project" value="UniProtKB-UniPathway"/>
</dbReference>
<evidence type="ECO:0000313" key="3">
    <source>
        <dbReference type="Proteomes" id="UP000256970"/>
    </source>
</evidence>
<dbReference type="STRING" id="3088.A0A383WP84"/>
<proteinExistence type="predicted"/>
<dbReference type="Proteomes" id="UP000256970">
    <property type="component" value="Unassembled WGS sequence"/>
</dbReference>
<dbReference type="Pfam" id="PF02602">
    <property type="entry name" value="HEM4"/>
    <property type="match status" value="1"/>
</dbReference>
<sequence>MLPKTACRTQCRAAAVAPGSQCDVLATFDHLPLLNKRILITAPRQYASKLTPLLVDAGARPTWVPGVAISRLSEQQHWQQLDHSLQQLESYSHLAFTSKNGILAVLERLAALHGGPEEAVQYVQQSGIKLCALGADGQVLRDAGLQVHVSPKEASTKGLAAELAATGQAAGAHILCPVPHVAGGLVEPPIVPRFMDALAAAGADAVRVPAYLTSLGLPGPECCAKEAALLQQGYFDAIAFSSTAEAQGLCLLMGGKEAVVSAVQQHCTVLAAHGPYTAAGAGDVLGLPVPIVSRNFSTFNGLVAALADALH</sequence>
<dbReference type="AlphaFoldDB" id="A0A383WP84"/>